<feature type="active site" evidence="6">
    <location>
        <position position="297"/>
    </location>
</feature>
<evidence type="ECO:0000259" key="8">
    <source>
        <dbReference type="Pfam" id="PF00171"/>
    </source>
</evidence>
<dbReference type="PROSITE" id="PS00687">
    <property type="entry name" value="ALDEHYDE_DEHYDR_GLU"/>
    <property type="match status" value="1"/>
</dbReference>
<dbReference type="SUPFAM" id="SSF53720">
    <property type="entry name" value="ALDH-like"/>
    <property type="match status" value="1"/>
</dbReference>
<evidence type="ECO:0000256" key="2">
    <source>
        <dbReference type="ARBA" id="ARBA00012884"/>
    </source>
</evidence>
<dbReference type="Gene3D" id="3.40.605.10">
    <property type="entry name" value="Aldehyde Dehydrogenase, Chain A, domain 1"/>
    <property type="match status" value="1"/>
</dbReference>
<dbReference type="GO" id="GO:0010133">
    <property type="term" value="P:L-proline catabolic process to L-glutamate"/>
    <property type="evidence" value="ECO:0007669"/>
    <property type="project" value="TreeGrafter"/>
</dbReference>
<evidence type="ECO:0000313" key="9">
    <source>
        <dbReference type="EMBL" id="QXJ28458.1"/>
    </source>
</evidence>
<feature type="domain" description="Aldehyde dehydrogenase" evidence="8">
    <location>
        <begin position="68"/>
        <end position="524"/>
    </location>
</feature>
<evidence type="ECO:0000256" key="1">
    <source>
        <dbReference type="ARBA" id="ARBA00004786"/>
    </source>
</evidence>
<dbReference type="InterPro" id="IPR016160">
    <property type="entry name" value="Ald_DH_CS_CYS"/>
</dbReference>
<dbReference type="GO" id="GO:0003842">
    <property type="term" value="F:L-glutamate gamma-semialdehyde dehydrogenase activity"/>
    <property type="evidence" value="ECO:0007669"/>
    <property type="project" value="UniProtKB-EC"/>
</dbReference>
<dbReference type="InterPro" id="IPR015590">
    <property type="entry name" value="Aldehyde_DH_dom"/>
</dbReference>
<dbReference type="EC" id="1.2.1.88" evidence="2"/>
<organism evidence="9 10">
    <name type="scientific">Saccharolobus shibatae (strain ATCC 51178 / DSM 5389 / JCM 8931 / NBRC 15437 / B12)</name>
    <name type="common">Sulfolobus shibatae</name>
    <dbReference type="NCBI Taxonomy" id="523848"/>
    <lineage>
        <taxon>Archaea</taxon>
        <taxon>Thermoproteota</taxon>
        <taxon>Thermoprotei</taxon>
        <taxon>Sulfolobales</taxon>
        <taxon>Sulfolobaceae</taxon>
        <taxon>Saccharolobus</taxon>
    </lineage>
</organism>
<protein>
    <recommendedName>
        <fullName evidence="2">L-glutamate gamma-semialdehyde dehydrogenase</fullName>
        <ecNumber evidence="2">1.2.1.88</ecNumber>
    </recommendedName>
</protein>
<keyword evidence="4" id="KW-0520">NAD</keyword>
<dbReference type="AlphaFoldDB" id="A0A8F5BNB9"/>
<comment type="catalytic activity">
    <reaction evidence="5">
        <text>L-glutamate 5-semialdehyde + NAD(+) + H2O = L-glutamate + NADH + 2 H(+)</text>
        <dbReference type="Rhea" id="RHEA:30235"/>
        <dbReference type="ChEBI" id="CHEBI:15377"/>
        <dbReference type="ChEBI" id="CHEBI:15378"/>
        <dbReference type="ChEBI" id="CHEBI:29985"/>
        <dbReference type="ChEBI" id="CHEBI:57540"/>
        <dbReference type="ChEBI" id="CHEBI:57945"/>
        <dbReference type="ChEBI" id="CHEBI:58066"/>
        <dbReference type="EC" id="1.2.1.88"/>
    </reaction>
</comment>
<keyword evidence="3 7" id="KW-0560">Oxidoreductase</keyword>
<comment type="similarity">
    <text evidence="7">Belongs to the aldehyde dehydrogenase family.</text>
</comment>
<name>A0A8F5BNB9_SACSH</name>
<dbReference type="FunFam" id="3.40.309.10:FF:000005">
    <property type="entry name" value="1-pyrroline-5-carboxylate dehydrogenase 1"/>
    <property type="match status" value="1"/>
</dbReference>
<evidence type="ECO:0000313" key="10">
    <source>
        <dbReference type="Proteomes" id="UP000694018"/>
    </source>
</evidence>
<sequence>MGGIVSYIPSYQILYMVFVNEKTYQRYVEERREEEFHKEYERALDHIELGKDYPILIGKDEIKLSSKYIVKTPVDTSLTFAITQKDDGTNLRNAIKIARKSFDYWQYSDWKDRVEFAYKAAEELRRRKFELAAIITYENGKNRYEAIAEVDETIDYFLYYAKLLEDNRGYIRQMEGRIYKNEKAFSVMRPYGTWLIISPFNFPLAITATMTLGALLTGNTVVVKPSSDTPVSAYMLVTIMRRAGFPPEAVNYVTIPGELVTPALDEVDGFAFTGSRDVGHRLLKTFINRKPRPAVLELGGKNATIITARADLNKAVEGTFRGAFGFGGQKCSATSRVFIESPIYDEFLKRMKEKVEKSVIGDPRKRETFLGPLINKGAIEKFRRYVKQAVEEGGKILVGGRVIDDEKSYLVEPTIIVDLPYSSPLWKTELFVPILLVKEVRNLEEAVKLANDVDYGLTAGIFSEDPKEIQYFFDHIEAGVVYANRTVGSTTGAMPGVQPFGGWKDSGWTGRNAGGPYYLLSFMREQARTVYD</sequence>
<dbReference type="InterPro" id="IPR050485">
    <property type="entry name" value="Proline_metab_enzyme"/>
</dbReference>
<dbReference type="InterPro" id="IPR016163">
    <property type="entry name" value="Ald_DH_C"/>
</dbReference>
<dbReference type="InterPro" id="IPR016161">
    <property type="entry name" value="Ald_DH/histidinol_DH"/>
</dbReference>
<dbReference type="PANTHER" id="PTHR42862:SF1">
    <property type="entry name" value="DELTA-1-PYRROLINE-5-CARBOXYLATE DEHYDROGENASE 2, ISOFORM A-RELATED"/>
    <property type="match status" value="1"/>
</dbReference>
<dbReference type="Pfam" id="PF00171">
    <property type="entry name" value="Aldedh"/>
    <property type="match status" value="1"/>
</dbReference>
<accession>A0A8F5BNB9</accession>
<dbReference type="KEGG" id="sshi:J5U23_01327"/>
<dbReference type="Gene3D" id="3.40.309.10">
    <property type="entry name" value="Aldehyde Dehydrogenase, Chain A, domain 2"/>
    <property type="match status" value="1"/>
</dbReference>
<dbReference type="PROSITE" id="PS00070">
    <property type="entry name" value="ALDEHYDE_DEHYDR_CYS"/>
    <property type="match status" value="1"/>
</dbReference>
<comment type="pathway">
    <text evidence="1">Amino-acid degradation; L-proline degradation into L-glutamate; L-glutamate from L-proline: step 2/2.</text>
</comment>
<dbReference type="PANTHER" id="PTHR42862">
    <property type="entry name" value="DELTA-1-PYRROLINE-5-CARBOXYLATE DEHYDROGENASE 1, ISOFORM A-RELATED"/>
    <property type="match status" value="1"/>
</dbReference>
<dbReference type="InterPro" id="IPR016162">
    <property type="entry name" value="Ald_DH_N"/>
</dbReference>
<evidence type="ECO:0000256" key="4">
    <source>
        <dbReference type="ARBA" id="ARBA00023027"/>
    </source>
</evidence>
<reference evidence="9" key="1">
    <citation type="journal article" date="2021" name="Environ. Microbiol.">
        <title>New insights into the diversity and evolution of the archaeal mobilome from three complete genomes of Saccharolobus shibatae.</title>
        <authorList>
            <person name="Medvedeva S."/>
            <person name="Brandt D."/>
            <person name="Cvirkaite-Krupovic V."/>
            <person name="Liu Y."/>
            <person name="Severinov K."/>
            <person name="Ishino S."/>
            <person name="Ishino Y."/>
            <person name="Prangishvili D."/>
            <person name="Kalinowski J."/>
            <person name="Krupovic M."/>
        </authorList>
    </citation>
    <scope>NUCLEOTIDE SEQUENCE</scope>
    <source>
        <strain evidence="9">B12</strain>
    </source>
</reference>
<evidence type="ECO:0000256" key="6">
    <source>
        <dbReference type="PROSITE-ProRule" id="PRU10007"/>
    </source>
</evidence>
<dbReference type="GO" id="GO:0009898">
    <property type="term" value="C:cytoplasmic side of plasma membrane"/>
    <property type="evidence" value="ECO:0007669"/>
    <property type="project" value="TreeGrafter"/>
</dbReference>
<dbReference type="EMBL" id="CP077717">
    <property type="protein sequence ID" value="QXJ28458.1"/>
    <property type="molecule type" value="Genomic_DNA"/>
</dbReference>
<evidence type="ECO:0000256" key="3">
    <source>
        <dbReference type="ARBA" id="ARBA00023002"/>
    </source>
</evidence>
<evidence type="ECO:0000256" key="7">
    <source>
        <dbReference type="RuleBase" id="RU003345"/>
    </source>
</evidence>
<dbReference type="Proteomes" id="UP000694018">
    <property type="component" value="Chromosome"/>
</dbReference>
<dbReference type="InterPro" id="IPR029510">
    <property type="entry name" value="Ald_DH_CS_GLU"/>
</dbReference>
<proteinExistence type="inferred from homology"/>
<gene>
    <name evidence="9" type="ORF">J5U23_01327</name>
</gene>
<evidence type="ECO:0000256" key="5">
    <source>
        <dbReference type="ARBA" id="ARBA00048142"/>
    </source>
</evidence>